<dbReference type="NCBIfam" id="TIGR04490">
    <property type="entry name" value="SoxZ_true"/>
    <property type="match status" value="1"/>
</dbReference>
<evidence type="ECO:0000259" key="1">
    <source>
        <dbReference type="Pfam" id="PF08770"/>
    </source>
</evidence>
<evidence type="ECO:0000313" key="2">
    <source>
        <dbReference type="EMBL" id="TDP61842.1"/>
    </source>
</evidence>
<protein>
    <submittedName>
        <fullName evidence="2">Sulfur-oxidizing protein SoxZ</fullName>
    </submittedName>
</protein>
<dbReference type="InterPro" id="IPR030995">
    <property type="entry name" value="SoxZ"/>
</dbReference>
<dbReference type="SUPFAM" id="SSF81296">
    <property type="entry name" value="E set domains"/>
    <property type="match status" value="1"/>
</dbReference>
<dbReference type="OrthoDB" id="9795530at2"/>
<evidence type="ECO:0000313" key="3">
    <source>
        <dbReference type="Proteomes" id="UP000295361"/>
    </source>
</evidence>
<proteinExistence type="predicted"/>
<accession>A0A4R6QI78</accession>
<dbReference type="RefSeq" id="WP_133703387.1">
    <property type="nucleotide sequence ID" value="NZ_SNXS01000010.1"/>
</dbReference>
<reference evidence="2 3" key="1">
    <citation type="submission" date="2019-03" db="EMBL/GenBank/DDBJ databases">
        <title>Genomic Encyclopedia of Type Strains, Phase IV (KMG-IV): sequencing the most valuable type-strain genomes for metagenomic binning, comparative biology and taxonomic classification.</title>
        <authorList>
            <person name="Goeker M."/>
        </authorList>
    </citation>
    <scope>NUCLEOTIDE SEQUENCE [LARGE SCALE GENOMIC DNA]</scope>
    <source>
        <strain evidence="2 3">DSM 16998</strain>
    </source>
</reference>
<keyword evidence="3" id="KW-1185">Reference proteome</keyword>
<dbReference type="InterPro" id="IPR014756">
    <property type="entry name" value="Ig_E-set"/>
</dbReference>
<gene>
    <name evidence="2" type="ORF">DES47_11054</name>
</gene>
<dbReference type="Proteomes" id="UP000295361">
    <property type="component" value="Unassembled WGS sequence"/>
</dbReference>
<feature type="domain" description="Sulphur oxidation protein SoxZ" evidence="1">
    <location>
        <begin position="9"/>
        <end position="100"/>
    </location>
</feature>
<organism evidence="2 3">
    <name type="scientific">Roseateles toxinivorans</name>
    <dbReference type="NCBI Taxonomy" id="270368"/>
    <lineage>
        <taxon>Bacteria</taxon>
        <taxon>Pseudomonadati</taxon>
        <taxon>Pseudomonadota</taxon>
        <taxon>Betaproteobacteria</taxon>
        <taxon>Burkholderiales</taxon>
        <taxon>Sphaerotilaceae</taxon>
        <taxon>Roseateles</taxon>
    </lineage>
</organism>
<dbReference type="InParanoid" id="A0A4R6QI78"/>
<dbReference type="AlphaFoldDB" id="A0A4R6QI78"/>
<name>A0A4R6QI78_9BURK</name>
<dbReference type="EMBL" id="SNXS01000010">
    <property type="protein sequence ID" value="TDP61842.1"/>
    <property type="molecule type" value="Genomic_DNA"/>
</dbReference>
<dbReference type="InterPro" id="IPR014880">
    <property type="entry name" value="SoxZ_dom"/>
</dbReference>
<dbReference type="InterPro" id="IPR013783">
    <property type="entry name" value="Ig-like_fold"/>
</dbReference>
<dbReference type="Pfam" id="PF08770">
    <property type="entry name" value="SoxZ"/>
    <property type="match status" value="1"/>
</dbReference>
<comment type="caution">
    <text evidence="2">The sequence shown here is derived from an EMBL/GenBank/DDBJ whole genome shotgun (WGS) entry which is preliminary data.</text>
</comment>
<sequence>MARTVITLPERARRGDIVEVRCLIAHTMETGYRNDDQGQRLPADLIRRFSCHYRGELVCGAELFAAISANPLLVFFVRATESGPLDFVWEGDNGFVQRETRTLTVT</sequence>
<dbReference type="Gene3D" id="2.60.40.10">
    <property type="entry name" value="Immunoglobulins"/>
    <property type="match status" value="1"/>
</dbReference>